<evidence type="ECO:0000256" key="1">
    <source>
        <dbReference type="SAM" id="Phobius"/>
    </source>
</evidence>
<feature type="transmembrane region" description="Helical" evidence="1">
    <location>
        <begin position="23"/>
        <end position="47"/>
    </location>
</feature>
<keyword evidence="1" id="KW-1133">Transmembrane helix</keyword>
<feature type="domain" description="CAAX prenyl protease 2/Lysostaphin resistance protein A-like" evidence="2">
    <location>
        <begin position="151"/>
        <end position="245"/>
    </location>
</feature>
<keyword evidence="1" id="KW-0472">Membrane</keyword>
<name>A0A448MWX3_9ACTN</name>
<proteinExistence type="predicted"/>
<dbReference type="GO" id="GO:0006508">
    <property type="term" value="P:proteolysis"/>
    <property type="evidence" value="ECO:0007669"/>
    <property type="project" value="UniProtKB-KW"/>
</dbReference>
<dbReference type="PANTHER" id="PTHR39430:SF1">
    <property type="entry name" value="PROTEASE"/>
    <property type="match status" value="1"/>
</dbReference>
<reference evidence="3 4" key="1">
    <citation type="submission" date="2018-12" db="EMBL/GenBank/DDBJ databases">
        <authorList>
            <consortium name="Pathogen Informatics"/>
        </authorList>
    </citation>
    <scope>NUCLEOTIDE SEQUENCE [LARGE SCALE GENOMIC DNA]</scope>
    <source>
        <strain evidence="3 4">NCTC12967</strain>
    </source>
</reference>
<dbReference type="GO" id="GO:0004175">
    <property type="term" value="F:endopeptidase activity"/>
    <property type="evidence" value="ECO:0007669"/>
    <property type="project" value="UniProtKB-ARBA"/>
</dbReference>
<keyword evidence="1" id="KW-0812">Transmembrane</keyword>
<organism evidence="3 4">
    <name type="scientific">Arachnia propionica</name>
    <dbReference type="NCBI Taxonomy" id="1750"/>
    <lineage>
        <taxon>Bacteria</taxon>
        <taxon>Bacillati</taxon>
        <taxon>Actinomycetota</taxon>
        <taxon>Actinomycetes</taxon>
        <taxon>Propionibacteriales</taxon>
        <taxon>Propionibacteriaceae</taxon>
        <taxon>Arachnia</taxon>
    </lineage>
</organism>
<dbReference type="InterPro" id="IPR003675">
    <property type="entry name" value="Rce1/LyrA-like_dom"/>
</dbReference>
<dbReference type="GeneID" id="64406366"/>
<feature type="transmembrane region" description="Helical" evidence="1">
    <location>
        <begin position="261"/>
        <end position="278"/>
    </location>
</feature>
<dbReference type="Proteomes" id="UP000273044">
    <property type="component" value="Chromosome"/>
</dbReference>
<feature type="transmembrane region" description="Helical" evidence="1">
    <location>
        <begin position="211"/>
        <end position="231"/>
    </location>
</feature>
<keyword evidence="3" id="KW-0645">Protease</keyword>
<feature type="transmembrane region" description="Helical" evidence="1">
    <location>
        <begin position="142"/>
        <end position="161"/>
    </location>
</feature>
<evidence type="ECO:0000313" key="3">
    <source>
        <dbReference type="EMBL" id="VEH69612.1"/>
    </source>
</evidence>
<keyword evidence="3" id="KW-0378">Hydrolase</keyword>
<evidence type="ECO:0000313" key="4">
    <source>
        <dbReference type="Proteomes" id="UP000273044"/>
    </source>
</evidence>
<feature type="transmembrane region" description="Helical" evidence="1">
    <location>
        <begin position="108"/>
        <end position="130"/>
    </location>
</feature>
<dbReference type="EMBL" id="LR134406">
    <property type="protein sequence ID" value="VEH69612.1"/>
    <property type="molecule type" value="Genomic_DNA"/>
</dbReference>
<dbReference type="PANTHER" id="PTHR39430">
    <property type="entry name" value="MEMBRANE-ASSOCIATED PROTEASE-RELATED"/>
    <property type="match status" value="1"/>
</dbReference>
<evidence type="ECO:0000259" key="2">
    <source>
        <dbReference type="Pfam" id="PF02517"/>
    </source>
</evidence>
<keyword evidence="4" id="KW-1185">Reference proteome</keyword>
<dbReference type="GO" id="GO:0080120">
    <property type="term" value="P:CAAX-box protein maturation"/>
    <property type="evidence" value="ECO:0007669"/>
    <property type="project" value="UniProtKB-ARBA"/>
</dbReference>
<feature type="transmembrane region" description="Helical" evidence="1">
    <location>
        <begin position="67"/>
        <end position="87"/>
    </location>
</feature>
<protein>
    <submittedName>
        <fullName evidence="3">CAAX amino terminal protease self- immunity</fullName>
    </submittedName>
</protein>
<dbReference type="RefSeq" id="WP_061787774.1">
    <property type="nucleotide sequence ID" value="NZ_CAUVFX010000012.1"/>
</dbReference>
<dbReference type="Pfam" id="PF02517">
    <property type="entry name" value="Rce1-like"/>
    <property type="match status" value="1"/>
</dbReference>
<gene>
    <name evidence="3" type="ORF">NCTC12967_00885</name>
</gene>
<sequence length="311" mass="33624">MTAQRIEASPQARFLRTPPRAPGWARILLALVAFEAAAFSSLLFGGIGSFQAWVVSDDPILKTGTLVVMWTVSCIAYLLFALMLTRYMDHRPVRAAGLVFNRRAAKALLVGTGISTVVICCVTAVSHVLGLVVPSPPMDLQVPWWFIVVSVLVVLARSYVFQGIGEEAIMRGYLLQSFSDRPTRAVWVSVIVFTIPHIISRGGQQNVLERVIYLAIPFGFALAATCLCLIMRSVWAGIGIHGGFHLATSIARIVGTSDGPINWTLTGAFYVVVALVLASRISEQRWVEIAERGPYAPPAASGSGARQENSG</sequence>
<dbReference type="AlphaFoldDB" id="A0A448MWX3"/>
<accession>A0A448MWX3</accession>